<evidence type="ECO:0000313" key="7">
    <source>
        <dbReference type="EMBL" id="KOO04810.1"/>
    </source>
</evidence>
<evidence type="ECO:0000256" key="4">
    <source>
        <dbReference type="RuleBase" id="RU362073"/>
    </source>
</evidence>
<evidence type="ECO:0000313" key="8">
    <source>
        <dbReference type="Proteomes" id="UP000037515"/>
    </source>
</evidence>
<dbReference type="GO" id="GO:0005198">
    <property type="term" value="F:structural molecule activity"/>
    <property type="evidence" value="ECO:0007669"/>
    <property type="project" value="UniProtKB-UniRule"/>
</dbReference>
<accession>A0A0M0HRU7</accession>
<comment type="function">
    <text evidence="4">Flagellin is the subunit protein which polymerizes to form the filaments of bacterial flagella.</text>
</comment>
<dbReference type="PANTHER" id="PTHR42792">
    <property type="entry name" value="FLAGELLIN"/>
    <property type="match status" value="1"/>
</dbReference>
<keyword evidence="2 4" id="KW-0964">Secreted</keyword>
<evidence type="ECO:0000256" key="1">
    <source>
        <dbReference type="ARBA" id="ARBA00005709"/>
    </source>
</evidence>
<evidence type="ECO:0000256" key="3">
    <source>
        <dbReference type="ARBA" id="ARBA00023143"/>
    </source>
</evidence>
<comment type="caution">
    <text evidence="7">The sequence shown here is derived from an EMBL/GenBank/DDBJ whole genome shotgun (WGS) entry which is preliminary data.</text>
</comment>
<dbReference type="Pfam" id="PF00700">
    <property type="entry name" value="Flagellin_C"/>
    <property type="match status" value="1"/>
</dbReference>
<dbReference type="EMBL" id="LHPJ01000004">
    <property type="protein sequence ID" value="KOO04810.1"/>
    <property type="molecule type" value="Genomic_DNA"/>
</dbReference>
<dbReference type="RefSeq" id="WP_053394467.1">
    <property type="nucleotide sequence ID" value="NZ_LHPJ01000004.1"/>
</dbReference>
<dbReference type="InterPro" id="IPR001492">
    <property type="entry name" value="Flagellin"/>
</dbReference>
<dbReference type="AlphaFoldDB" id="A0A0M0HRU7"/>
<reference evidence="8" key="1">
    <citation type="submission" date="2015-08" db="EMBL/GenBank/DDBJ databases">
        <title>Vibrio galatheae sp. nov., a novel member of the Vibrionaceae family isolated from the Solomon Islands.</title>
        <authorList>
            <person name="Giubergia S."/>
            <person name="Machado H."/>
            <person name="Mateiu R.V."/>
            <person name="Gram L."/>
        </authorList>
    </citation>
    <scope>NUCLEOTIDE SEQUENCE [LARGE SCALE GENOMIC DNA]</scope>
    <source>
        <strain evidence="8">DSM 19584</strain>
    </source>
</reference>
<protein>
    <recommendedName>
        <fullName evidence="4">Flagellin</fullName>
    </recommendedName>
</protein>
<keyword evidence="8" id="KW-1185">Reference proteome</keyword>
<evidence type="ECO:0000256" key="2">
    <source>
        <dbReference type="ARBA" id="ARBA00022525"/>
    </source>
</evidence>
<dbReference type="Pfam" id="PF00669">
    <property type="entry name" value="Flagellin_N"/>
    <property type="match status" value="1"/>
</dbReference>
<dbReference type="Gene3D" id="1.20.1330.10">
    <property type="entry name" value="f41 fragment of flagellin, N-terminal domain"/>
    <property type="match status" value="2"/>
</dbReference>
<comment type="subcellular location">
    <subcellularLocation>
        <location evidence="4">Secreted</location>
    </subcellularLocation>
    <subcellularLocation>
        <location evidence="4">Bacterial flagellum</location>
    </subcellularLocation>
</comment>
<organism evidence="7 8">
    <name type="scientific">Vibrio nereis</name>
    <dbReference type="NCBI Taxonomy" id="693"/>
    <lineage>
        <taxon>Bacteria</taxon>
        <taxon>Pseudomonadati</taxon>
        <taxon>Pseudomonadota</taxon>
        <taxon>Gammaproteobacteria</taxon>
        <taxon>Vibrionales</taxon>
        <taxon>Vibrionaceae</taxon>
        <taxon>Vibrio</taxon>
    </lineage>
</organism>
<sequence length="414" mass="44995">MALTILSNPTALSIQKKLGDVNSQAQKTMTALSSGSQINSASDDAAGLQISNRLSTQSRGLDVASRNVNDALSLLQVTDGSLEEYSNIILRIKDLSLQTLNGSNTEEDRAAMRIEMKDLLDEMDRIVEATTFAGKSLLNGSEDEVKAQVGANSGESIILPSLNLSSSYRHQSSVVGFMFSMVVPQDWRTTENNYIEILTRDTGIKKIEFEAGMDLEGVVDKLNKELPFESNRFTLANGEDSKGNKGVYVGYSQAVWAQDGSLKIIGYGLEPFKTAEGEDGYVLPLGSNPLAPIVLSSFTLRDSVVGINPNLDRYLRTEPSKFDHSRPSHCDGLLKMIDSYRAELGSTMNRLEKASNNLFSQNINVSASHSRIKDTDFAKATSKLASEQIRSQAATSMMAQAKNLPKSASSLLVS</sequence>
<name>A0A0M0HRU7_VIBNE</name>
<gene>
    <name evidence="7" type="ORF">AKJ17_03855</name>
</gene>
<feature type="domain" description="Flagellin C-terminal" evidence="6">
    <location>
        <begin position="331"/>
        <end position="412"/>
    </location>
</feature>
<dbReference type="PRINTS" id="PR00207">
    <property type="entry name" value="FLAGELLIN"/>
</dbReference>
<dbReference type="InterPro" id="IPR001029">
    <property type="entry name" value="Flagellin_N"/>
</dbReference>
<dbReference type="GO" id="GO:0009288">
    <property type="term" value="C:bacterial-type flagellum"/>
    <property type="evidence" value="ECO:0007669"/>
    <property type="project" value="UniProtKB-SubCell"/>
</dbReference>
<dbReference type="InterPro" id="IPR046358">
    <property type="entry name" value="Flagellin_C"/>
</dbReference>
<dbReference type="PATRIC" id="fig|693.5.peg.777"/>
<dbReference type="PANTHER" id="PTHR42792:SF2">
    <property type="entry name" value="FLAGELLIN"/>
    <property type="match status" value="1"/>
</dbReference>
<feature type="domain" description="Flagellin N-terminal" evidence="5">
    <location>
        <begin position="5"/>
        <end position="141"/>
    </location>
</feature>
<dbReference type="Proteomes" id="UP000037515">
    <property type="component" value="Unassembled WGS sequence"/>
</dbReference>
<comment type="similarity">
    <text evidence="1 4">Belongs to the bacterial flagellin family.</text>
</comment>
<evidence type="ECO:0000259" key="5">
    <source>
        <dbReference type="Pfam" id="PF00669"/>
    </source>
</evidence>
<dbReference type="SUPFAM" id="SSF64518">
    <property type="entry name" value="Phase 1 flagellin"/>
    <property type="match status" value="1"/>
</dbReference>
<dbReference type="OrthoDB" id="9796789at2"/>
<dbReference type="STRING" id="693.AKJ17_03855"/>
<proteinExistence type="inferred from homology"/>
<evidence type="ECO:0000259" key="6">
    <source>
        <dbReference type="Pfam" id="PF00700"/>
    </source>
</evidence>
<keyword evidence="3 4" id="KW-0975">Bacterial flagellum</keyword>
<dbReference type="GO" id="GO:0005576">
    <property type="term" value="C:extracellular region"/>
    <property type="evidence" value="ECO:0007669"/>
    <property type="project" value="UniProtKB-SubCell"/>
</dbReference>